<dbReference type="OrthoDB" id="7957355at2"/>
<dbReference type="KEGG" id="ptaw:DW352_16250"/>
<proteinExistence type="inferred from homology"/>
<keyword evidence="5 7" id="KW-1133">Transmembrane helix</keyword>
<feature type="transmembrane region" description="Helical" evidence="7">
    <location>
        <begin position="117"/>
        <end position="138"/>
    </location>
</feature>
<dbReference type="Gene3D" id="1.10.3720.10">
    <property type="entry name" value="MetI-like"/>
    <property type="match status" value="1"/>
</dbReference>
<evidence type="ECO:0000256" key="1">
    <source>
        <dbReference type="ARBA" id="ARBA00004651"/>
    </source>
</evidence>
<dbReference type="GO" id="GO:0005886">
    <property type="term" value="C:plasma membrane"/>
    <property type="evidence" value="ECO:0007669"/>
    <property type="project" value="UniProtKB-SubCell"/>
</dbReference>
<dbReference type="CDD" id="cd06261">
    <property type="entry name" value="TM_PBP2"/>
    <property type="match status" value="1"/>
</dbReference>
<dbReference type="SUPFAM" id="SSF161098">
    <property type="entry name" value="MetI-like"/>
    <property type="match status" value="1"/>
</dbReference>
<keyword evidence="6 7" id="KW-0472">Membrane</keyword>
<feature type="transmembrane region" description="Helical" evidence="7">
    <location>
        <begin position="212"/>
        <end position="231"/>
    </location>
</feature>
<dbReference type="RefSeq" id="WP_115692318.1">
    <property type="nucleotide sequence ID" value="NZ_CP031417.1"/>
</dbReference>
<accession>A0A345ZYE2</accession>
<dbReference type="InterPro" id="IPR035906">
    <property type="entry name" value="MetI-like_sf"/>
</dbReference>
<comment type="similarity">
    <text evidence="7">Belongs to the binding-protein-dependent transport system permease family.</text>
</comment>
<keyword evidence="10" id="KW-1185">Reference proteome</keyword>
<dbReference type="Pfam" id="PF00528">
    <property type="entry name" value="BPD_transp_1"/>
    <property type="match status" value="1"/>
</dbReference>
<protein>
    <submittedName>
        <fullName evidence="9">ABC transporter permease</fullName>
    </submittedName>
</protein>
<feature type="transmembrane region" description="Helical" evidence="7">
    <location>
        <begin position="243"/>
        <end position="261"/>
    </location>
</feature>
<keyword evidence="4 7" id="KW-0812">Transmembrane</keyword>
<dbReference type="PROSITE" id="PS50928">
    <property type="entry name" value="ABC_TM1"/>
    <property type="match status" value="1"/>
</dbReference>
<evidence type="ECO:0000313" key="10">
    <source>
        <dbReference type="Proteomes" id="UP000254889"/>
    </source>
</evidence>
<feature type="transmembrane region" description="Helical" evidence="7">
    <location>
        <begin position="32"/>
        <end position="50"/>
    </location>
</feature>
<sequence>MQDAVNTIAVTGTDSRSTRRAADHLRAILRNMFPFLVVGLLWEIVARLGVFPPRLFPTLEEVAASFVRLTVSGILPHHAIETVIRLLSGFALAAIAGTVIGILMGRSRRAEDIMLPLVSICAPIPGLAYAPLFLLWFGLGNVSAVLLVGFVSAFPVIFNSWTGVKAVKEIWLRSAVALGADDRRLFTHVILPGALPYILTGLRLGLAQAWRILVAVEMLAAVPWGLGWLIFGAREFLNTDVMLAGIAVIALIGIALEKLVFQKIEDYTVVRWGMVTAS</sequence>
<dbReference type="PANTHER" id="PTHR30151">
    <property type="entry name" value="ALKANE SULFONATE ABC TRANSPORTER-RELATED, MEMBRANE SUBUNIT"/>
    <property type="match status" value="1"/>
</dbReference>
<dbReference type="AlphaFoldDB" id="A0A345ZYE2"/>
<evidence type="ECO:0000256" key="6">
    <source>
        <dbReference type="ARBA" id="ARBA00023136"/>
    </source>
</evidence>
<name>A0A345ZYE2_9HYPH</name>
<evidence type="ECO:0000256" key="3">
    <source>
        <dbReference type="ARBA" id="ARBA00022475"/>
    </source>
</evidence>
<feature type="domain" description="ABC transmembrane type-1" evidence="8">
    <location>
        <begin position="79"/>
        <end position="260"/>
    </location>
</feature>
<feature type="transmembrane region" description="Helical" evidence="7">
    <location>
        <begin position="86"/>
        <end position="105"/>
    </location>
</feature>
<dbReference type="GO" id="GO:0055085">
    <property type="term" value="P:transmembrane transport"/>
    <property type="evidence" value="ECO:0007669"/>
    <property type="project" value="InterPro"/>
</dbReference>
<reference evidence="9 10" key="1">
    <citation type="submission" date="2018-07" db="EMBL/GenBank/DDBJ databases">
        <authorList>
            <person name="Quirk P.G."/>
            <person name="Krulwich T.A."/>
        </authorList>
    </citation>
    <scope>NUCLEOTIDE SEQUENCE [LARGE SCALE GENOMIC DNA]</scope>
    <source>
        <strain evidence="9 10">CC-BB4</strain>
    </source>
</reference>
<evidence type="ECO:0000256" key="5">
    <source>
        <dbReference type="ARBA" id="ARBA00022989"/>
    </source>
</evidence>
<gene>
    <name evidence="9" type="ORF">DW352_16250</name>
</gene>
<organism evidence="9 10">
    <name type="scientific">Pseudolabrys taiwanensis</name>
    <dbReference type="NCBI Taxonomy" id="331696"/>
    <lineage>
        <taxon>Bacteria</taxon>
        <taxon>Pseudomonadati</taxon>
        <taxon>Pseudomonadota</taxon>
        <taxon>Alphaproteobacteria</taxon>
        <taxon>Hyphomicrobiales</taxon>
        <taxon>Xanthobacteraceae</taxon>
        <taxon>Pseudolabrys</taxon>
    </lineage>
</organism>
<dbReference type="InterPro" id="IPR000515">
    <property type="entry name" value="MetI-like"/>
</dbReference>
<evidence type="ECO:0000256" key="7">
    <source>
        <dbReference type="RuleBase" id="RU363032"/>
    </source>
</evidence>
<evidence type="ECO:0000313" key="9">
    <source>
        <dbReference type="EMBL" id="AXK81939.1"/>
    </source>
</evidence>
<dbReference type="PANTHER" id="PTHR30151:SF16">
    <property type="entry name" value="ABC TRANSPORTER PERMEASE PROTEIN"/>
    <property type="match status" value="1"/>
</dbReference>
<keyword evidence="3" id="KW-1003">Cell membrane</keyword>
<feature type="transmembrane region" description="Helical" evidence="7">
    <location>
        <begin position="144"/>
        <end position="164"/>
    </location>
</feature>
<evidence type="ECO:0000259" key="8">
    <source>
        <dbReference type="PROSITE" id="PS50928"/>
    </source>
</evidence>
<evidence type="ECO:0000256" key="4">
    <source>
        <dbReference type="ARBA" id="ARBA00022692"/>
    </source>
</evidence>
<keyword evidence="2 7" id="KW-0813">Transport</keyword>
<comment type="subcellular location">
    <subcellularLocation>
        <location evidence="1 7">Cell membrane</location>
        <topology evidence="1 7">Multi-pass membrane protein</topology>
    </subcellularLocation>
</comment>
<evidence type="ECO:0000256" key="2">
    <source>
        <dbReference type="ARBA" id="ARBA00022448"/>
    </source>
</evidence>
<dbReference type="Proteomes" id="UP000254889">
    <property type="component" value="Chromosome"/>
</dbReference>
<dbReference type="EMBL" id="CP031417">
    <property type="protein sequence ID" value="AXK81939.1"/>
    <property type="molecule type" value="Genomic_DNA"/>
</dbReference>